<keyword evidence="3" id="KW-1185">Reference proteome</keyword>
<evidence type="ECO:0000259" key="1">
    <source>
        <dbReference type="PROSITE" id="PS50943"/>
    </source>
</evidence>
<dbReference type="InterPro" id="IPR010982">
    <property type="entry name" value="Lambda_DNA-bd_dom_sf"/>
</dbReference>
<evidence type="ECO:0000313" key="3">
    <source>
        <dbReference type="Proteomes" id="UP000184368"/>
    </source>
</evidence>
<dbReference type="SMART" id="SM00530">
    <property type="entry name" value="HTH_XRE"/>
    <property type="match status" value="1"/>
</dbReference>
<dbReference type="RefSeq" id="WP_073047352.1">
    <property type="nucleotide sequence ID" value="NZ_FQUO01000020.1"/>
</dbReference>
<reference evidence="2 3" key="1">
    <citation type="submission" date="2016-11" db="EMBL/GenBank/DDBJ databases">
        <authorList>
            <person name="Jaros S."/>
            <person name="Januszkiewicz K."/>
            <person name="Wedrychowicz H."/>
        </authorList>
    </citation>
    <scope>NUCLEOTIDE SEQUENCE [LARGE SCALE GENOMIC DNA]</scope>
    <source>
        <strain evidence="2 3">DSM 26897</strain>
    </source>
</reference>
<gene>
    <name evidence="2" type="ORF">SAMN05444008_1205</name>
</gene>
<evidence type="ECO:0000313" key="2">
    <source>
        <dbReference type="EMBL" id="SHG17907.1"/>
    </source>
</evidence>
<dbReference type="OrthoDB" id="884972at2"/>
<accession>A0A1M5HPR7</accession>
<dbReference type="EMBL" id="FQUO01000020">
    <property type="protein sequence ID" value="SHG17907.1"/>
    <property type="molecule type" value="Genomic_DNA"/>
</dbReference>
<dbReference type="STRING" id="1302690.BUE76_00355"/>
<dbReference type="InterPro" id="IPR001387">
    <property type="entry name" value="Cro/C1-type_HTH"/>
</dbReference>
<dbReference type="Gene3D" id="1.10.260.40">
    <property type="entry name" value="lambda repressor-like DNA-binding domains"/>
    <property type="match status" value="1"/>
</dbReference>
<dbReference type="GO" id="GO:0003677">
    <property type="term" value="F:DNA binding"/>
    <property type="evidence" value="ECO:0007669"/>
    <property type="project" value="InterPro"/>
</dbReference>
<dbReference type="Proteomes" id="UP000184368">
    <property type="component" value="Unassembled WGS sequence"/>
</dbReference>
<dbReference type="AlphaFoldDB" id="A0A1M5HPR7"/>
<proteinExistence type="predicted"/>
<name>A0A1M5HPR7_9BACT</name>
<feature type="domain" description="HTH cro/C1-type" evidence="1">
    <location>
        <begin position="14"/>
        <end position="66"/>
    </location>
</feature>
<dbReference type="Pfam" id="PF01381">
    <property type="entry name" value="HTH_3"/>
    <property type="match status" value="1"/>
</dbReference>
<protein>
    <submittedName>
        <fullName evidence="2">Helix-turn-helix</fullName>
    </submittedName>
</protein>
<dbReference type="CDD" id="cd00093">
    <property type="entry name" value="HTH_XRE"/>
    <property type="match status" value="1"/>
</dbReference>
<dbReference type="SUPFAM" id="SSF47413">
    <property type="entry name" value="lambda repressor-like DNA-binding domains"/>
    <property type="match status" value="1"/>
</dbReference>
<organism evidence="2 3">
    <name type="scientific">Cnuella takakiae</name>
    <dbReference type="NCBI Taxonomy" id="1302690"/>
    <lineage>
        <taxon>Bacteria</taxon>
        <taxon>Pseudomonadati</taxon>
        <taxon>Bacteroidota</taxon>
        <taxon>Chitinophagia</taxon>
        <taxon>Chitinophagales</taxon>
        <taxon>Chitinophagaceae</taxon>
        <taxon>Cnuella</taxon>
    </lineage>
</organism>
<dbReference type="PROSITE" id="PS50943">
    <property type="entry name" value="HTH_CROC1"/>
    <property type="match status" value="1"/>
</dbReference>
<sequence length="117" mass="13065">MPSTLNTEMLASAIKTKREKKGLRETAAEIGDISPATLSRVEQGNLPDVETFIKICKWLEVSTDTFVKGDKVANQELSEKEKIVFQLRSSQELDPDSIDAMIAMVDYAFKKVKKDGK</sequence>